<dbReference type="EMBL" id="CANTFM010001928">
    <property type="protein sequence ID" value="CAI5743755.1"/>
    <property type="molecule type" value="Genomic_DNA"/>
</dbReference>
<protein>
    <submittedName>
        <fullName evidence="2">Uncharacterized protein</fullName>
    </submittedName>
</protein>
<dbReference type="Proteomes" id="UP001162029">
    <property type="component" value="Unassembled WGS sequence"/>
</dbReference>
<comment type="caution">
    <text evidence="2">The sequence shown here is derived from an EMBL/GenBank/DDBJ whole genome shotgun (WGS) entry which is preliminary data.</text>
</comment>
<dbReference type="AlphaFoldDB" id="A0AAV0V7B2"/>
<reference evidence="2" key="1">
    <citation type="submission" date="2022-12" db="EMBL/GenBank/DDBJ databases">
        <authorList>
            <person name="Webb A."/>
        </authorList>
    </citation>
    <scope>NUCLEOTIDE SEQUENCE</scope>
    <source>
        <strain evidence="2">Pd1</strain>
    </source>
</reference>
<evidence type="ECO:0000313" key="2">
    <source>
        <dbReference type="EMBL" id="CAI5743755.1"/>
    </source>
</evidence>
<feature type="compositionally biased region" description="Polar residues" evidence="1">
    <location>
        <begin position="71"/>
        <end position="88"/>
    </location>
</feature>
<gene>
    <name evidence="2" type="ORF">PDE001_LOCUS8948</name>
</gene>
<sequence>MHMLESSFLLIKFNVTAPDASTDKPSPAPTSDPGPKDTPNLPDYKWYWNHGEDSIFAQDSDVFKNFKPSDTDQTLDTHTTPLISKSVV</sequence>
<keyword evidence="3" id="KW-1185">Reference proteome</keyword>
<proteinExistence type="predicted"/>
<evidence type="ECO:0000313" key="3">
    <source>
        <dbReference type="Proteomes" id="UP001162029"/>
    </source>
</evidence>
<evidence type="ECO:0000256" key="1">
    <source>
        <dbReference type="SAM" id="MobiDB-lite"/>
    </source>
</evidence>
<organism evidence="2 3">
    <name type="scientific">Peronospora destructor</name>
    <dbReference type="NCBI Taxonomy" id="86335"/>
    <lineage>
        <taxon>Eukaryota</taxon>
        <taxon>Sar</taxon>
        <taxon>Stramenopiles</taxon>
        <taxon>Oomycota</taxon>
        <taxon>Peronosporomycetes</taxon>
        <taxon>Peronosporales</taxon>
        <taxon>Peronosporaceae</taxon>
        <taxon>Peronospora</taxon>
    </lineage>
</organism>
<accession>A0AAV0V7B2</accession>
<feature type="region of interest" description="Disordered" evidence="1">
    <location>
        <begin position="18"/>
        <end position="43"/>
    </location>
</feature>
<feature type="region of interest" description="Disordered" evidence="1">
    <location>
        <begin position="68"/>
        <end position="88"/>
    </location>
</feature>
<name>A0AAV0V7B2_9STRA</name>